<evidence type="ECO:0000313" key="2">
    <source>
        <dbReference type="Proteomes" id="UP001152607"/>
    </source>
</evidence>
<accession>A0A9W4U7F7</accession>
<keyword evidence="2" id="KW-1185">Reference proteome</keyword>
<name>A0A9W4U7F7_9PLEO</name>
<reference evidence="1" key="1">
    <citation type="submission" date="2023-01" db="EMBL/GenBank/DDBJ databases">
        <authorList>
            <person name="Van Ghelder C."/>
            <person name="Rancurel C."/>
        </authorList>
    </citation>
    <scope>NUCLEOTIDE SEQUENCE</scope>
    <source>
        <strain evidence="1">CNCM I-4278</strain>
    </source>
</reference>
<dbReference type="EMBL" id="CAOQHR010000002">
    <property type="protein sequence ID" value="CAI6324474.1"/>
    <property type="molecule type" value="Genomic_DNA"/>
</dbReference>
<gene>
    <name evidence="1" type="ORF">PDIGIT_LOCUS3733</name>
</gene>
<dbReference type="Proteomes" id="UP001152607">
    <property type="component" value="Unassembled WGS sequence"/>
</dbReference>
<comment type="caution">
    <text evidence="1">The sequence shown here is derived from an EMBL/GenBank/DDBJ whole genome shotgun (WGS) entry which is preliminary data.</text>
</comment>
<proteinExistence type="predicted"/>
<dbReference type="AlphaFoldDB" id="A0A9W4U7F7"/>
<evidence type="ECO:0000313" key="1">
    <source>
        <dbReference type="EMBL" id="CAI6324474.1"/>
    </source>
</evidence>
<sequence>MSRAGLHKTRKYVLNWLYAPLISNRAISRIRGSIWLQCTNKMTDSLSIISRHPCSNLVFPVFCPHPAQSRPAVYDHRYSFPVTFLAETCLGTFPPLASCHLFTQSIEACQTLLPGTCTCTRAGSINFVKVNICLGCMACIA</sequence>
<protein>
    <submittedName>
        <fullName evidence="1">Uncharacterized protein</fullName>
    </submittedName>
</protein>
<organism evidence="1 2">
    <name type="scientific">Periconia digitata</name>
    <dbReference type="NCBI Taxonomy" id="1303443"/>
    <lineage>
        <taxon>Eukaryota</taxon>
        <taxon>Fungi</taxon>
        <taxon>Dikarya</taxon>
        <taxon>Ascomycota</taxon>
        <taxon>Pezizomycotina</taxon>
        <taxon>Dothideomycetes</taxon>
        <taxon>Pleosporomycetidae</taxon>
        <taxon>Pleosporales</taxon>
        <taxon>Massarineae</taxon>
        <taxon>Periconiaceae</taxon>
        <taxon>Periconia</taxon>
    </lineage>
</organism>